<dbReference type="Pfam" id="PF18738">
    <property type="entry name" value="HEPN_DZIP3"/>
    <property type="match status" value="1"/>
</dbReference>
<sequence>MASATPSYASTKETTNYARLCRLLVDVGSQVLRDKFDSIHPPAGLHGVLTKPPVHPALQNLRGRKILNPTQWAKLYPTNPLTLSSKDFDVTLLMLLLRNICGLTPPATGWDSLPPAADTSVEANIARVKYYRNHVYGHANQASVDNPTFNSYWQEISNALTGLGADAASIRRLKTESMDPVIEKHYKELLGEWKKDDESTKDKLDKIEDQLKQMNVQVLESQQTISEKLRSLTDSVNPVEADHSKEKDDLEEIKSELGNISEQLQTLLAKPREELRPLRDKGAFDPIDVIGGIRQLYRLREGSFAPFPWCEEFRFNINDIFTELKFSRKKGTGTETFETVTMYDIFKPHEECQQPRTVLIEGKPGMGKSSFCDKLAYDWATEKQGPERSSGNSLSNFQVVFLLKCRDIALNIKGRSDERPLSRDVKDKEEFKSVLWDAIEEQLLPLDITKEEKEEFFRFVRQNQSSVLLVLDGLDWLPTNMLPAFKEIIQGRILPRCHIVVTARKKVGIKLRGCCDSLVEILGFTKENAETFIVKYFKTEVGLARKLLNKLKLDINLRQLTENPLNTALLCLLCEDFNGIFPESGTQLYLEIIECVLRRYRKKRELPESQHENLTQVYKPQLKQLGSIALNCLLNDSTAYFEENKFGDSASEILGFGFLFVERSRRKLRPCLYYCFPHKPLQELFAAFYLSCLLLDRKISLETLLADDRYFHELRQVLMFTWRLIALQCEEMIEAFVQIFASKVNRVSKGVSDELLVALQCIHECKNERGKLHLQLAGNLGSFLQIRKAEIMFPYQPYMSTSIVAVVAEAIKHNSTITQMDLSGDVFHTDCSAVLALAEAIKQNSTITKLELSIFLGHTNCTALAEAIRHNSTITQLDLSKNQLGAANCTAVAEAISHNSTITQLDLSHNNLGAAGCAALAEAIKHNSTIKELHLCDNDLGAGDCNALGKVIKHNSTITQLDVSCNHLGAAGCTALAEVIEHNSTITQLNLSQNRLIKGNCSALAKAIRHNSTITQLCLSENELSFEGDSTALAEAIEHNSTITQLDVSWNNLGATGCTALAEAIKQNSTITQLNLSGNLDLGAPGCIVLLEAIKHNSTISQLNLSWNNLSAVCSTALAKVIEHNSTITQLNLSDNKLFEGDCTALVEAIKYNSTIAQLDLSHNDLGAGNCTALAEAIKHNSTITQLNLSWNTLGAASCTALAEAIKHNSSITQLDLSGNIIGAANFTAIAEAIKHNSTITQLDLSGNYLSDAGCTALAERIKHNSTITLLDLSWNNLSAAACTAFAEVIKQNSTIKQLIWAMNNHSATCCPALAEAIKLNSEITVDFSYVARKRRLFYLE</sequence>
<keyword evidence="2" id="KW-0067">ATP-binding</keyword>
<dbReference type="PANTHER" id="PTHR24114">
    <property type="entry name" value="LEUCINE RICH REPEAT FAMILY PROTEIN"/>
    <property type="match status" value="1"/>
</dbReference>
<dbReference type="InterPro" id="IPR052394">
    <property type="entry name" value="LRR-containing"/>
</dbReference>
<evidence type="ECO:0000313" key="6">
    <source>
        <dbReference type="Proteomes" id="UP001159405"/>
    </source>
</evidence>
<evidence type="ECO:0000256" key="2">
    <source>
        <dbReference type="ARBA" id="ARBA00022840"/>
    </source>
</evidence>
<evidence type="ECO:0000256" key="3">
    <source>
        <dbReference type="SAM" id="Coils"/>
    </source>
</evidence>
<dbReference type="PANTHER" id="PTHR24114:SF2">
    <property type="entry name" value="F-BOX DOMAIN-CONTAINING PROTEIN-RELATED"/>
    <property type="match status" value="1"/>
</dbReference>
<name>A0ABN8NCZ6_9CNID</name>
<comment type="caution">
    <text evidence="5">The sequence shown here is derived from an EMBL/GenBank/DDBJ whole genome shotgun (WGS) entry which is preliminary data.</text>
</comment>
<protein>
    <recommendedName>
        <fullName evidence="4">NACHT domain-containing protein</fullName>
    </recommendedName>
</protein>
<dbReference type="InterPro" id="IPR041249">
    <property type="entry name" value="HEPN_DZIP3"/>
</dbReference>
<dbReference type="SUPFAM" id="SSF52047">
    <property type="entry name" value="RNI-like"/>
    <property type="match status" value="2"/>
</dbReference>
<dbReference type="Pfam" id="PF13516">
    <property type="entry name" value="LRR_6"/>
    <property type="match status" value="7"/>
</dbReference>
<gene>
    <name evidence="5" type="ORF">PLOB_00012518</name>
</gene>
<evidence type="ECO:0000256" key="1">
    <source>
        <dbReference type="ARBA" id="ARBA00022741"/>
    </source>
</evidence>
<proteinExistence type="predicted"/>
<dbReference type="Proteomes" id="UP001159405">
    <property type="component" value="Unassembled WGS sequence"/>
</dbReference>
<dbReference type="Pfam" id="PF05729">
    <property type="entry name" value="NACHT"/>
    <property type="match status" value="1"/>
</dbReference>
<dbReference type="SUPFAM" id="SSF52540">
    <property type="entry name" value="P-loop containing nucleoside triphosphate hydrolases"/>
    <property type="match status" value="1"/>
</dbReference>
<dbReference type="InterPro" id="IPR007111">
    <property type="entry name" value="NACHT_NTPase"/>
</dbReference>
<dbReference type="InterPro" id="IPR001611">
    <property type="entry name" value="Leu-rich_rpt"/>
</dbReference>
<keyword evidence="3" id="KW-0175">Coiled coil</keyword>
<keyword evidence="6" id="KW-1185">Reference proteome</keyword>
<keyword evidence="1" id="KW-0547">Nucleotide-binding</keyword>
<dbReference type="Gene3D" id="3.40.50.300">
    <property type="entry name" value="P-loop containing nucleotide triphosphate hydrolases"/>
    <property type="match status" value="1"/>
</dbReference>
<dbReference type="Gene3D" id="3.80.10.10">
    <property type="entry name" value="Ribonuclease Inhibitor"/>
    <property type="match status" value="6"/>
</dbReference>
<dbReference type="PROSITE" id="PS50837">
    <property type="entry name" value="NACHT"/>
    <property type="match status" value="1"/>
</dbReference>
<dbReference type="InterPro" id="IPR027417">
    <property type="entry name" value="P-loop_NTPase"/>
</dbReference>
<organism evidence="5 6">
    <name type="scientific">Porites lobata</name>
    <dbReference type="NCBI Taxonomy" id="104759"/>
    <lineage>
        <taxon>Eukaryota</taxon>
        <taxon>Metazoa</taxon>
        <taxon>Cnidaria</taxon>
        <taxon>Anthozoa</taxon>
        <taxon>Hexacorallia</taxon>
        <taxon>Scleractinia</taxon>
        <taxon>Fungiina</taxon>
        <taxon>Poritidae</taxon>
        <taxon>Porites</taxon>
    </lineage>
</organism>
<evidence type="ECO:0000313" key="5">
    <source>
        <dbReference type="EMBL" id="CAH3104774.1"/>
    </source>
</evidence>
<evidence type="ECO:0000259" key="4">
    <source>
        <dbReference type="PROSITE" id="PS50837"/>
    </source>
</evidence>
<feature type="coiled-coil region" evidence="3">
    <location>
        <begin position="197"/>
        <end position="270"/>
    </location>
</feature>
<feature type="domain" description="NACHT" evidence="4">
    <location>
        <begin position="356"/>
        <end position="504"/>
    </location>
</feature>
<accession>A0ABN8NCZ6</accession>
<dbReference type="InterPro" id="IPR032675">
    <property type="entry name" value="LRR_dom_sf"/>
</dbReference>
<reference evidence="5 6" key="1">
    <citation type="submission" date="2022-05" db="EMBL/GenBank/DDBJ databases">
        <authorList>
            <consortium name="Genoscope - CEA"/>
            <person name="William W."/>
        </authorList>
    </citation>
    <scope>NUCLEOTIDE SEQUENCE [LARGE SCALE GENOMIC DNA]</scope>
</reference>
<dbReference type="SMART" id="SM00368">
    <property type="entry name" value="LRR_RI"/>
    <property type="match status" value="15"/>
</dbReference>
<dbReference type="EMBL" id="CALNXK010000017">
    <property type="protein sequence ID" value="CAH3104774.1"/>
    <property type="molecule type" value="Genomic_DNA"/>
</dbReference>